<feature type="region of interest" description="Disordered" evidence="5">
    <location>
        <begin position="1"/>
        <end position="115"/>
    </location>
</feature>
<evidence type="ECO:0000313" key="8">
    <source>
        <dbReference type="Proteomes" id="UP001497623"/>
    </source>
</evidence>
<dbReference type="PANTHER" id="PTHR45796">
    <property type="entry name" value="FORKHEAD BOX P, ISOFORM C"/>
    <property type="match status" value="1"/>
</dbReference>
<dbReference type="GO" id="GO:0000978">
    <property type="term" value="F:RNA polymerase II cis-regulatory region sequence-specific DNA binding"/>
    <property type="evidence" value="ECO:0007669"/>
    <property type="project" value="TreeGrafter"/>
</dbReference>
<name>A0AAV2QTD3_MEGNR</name>
<feature type="compositionally biased region" description="Polar residues" evidence="5">
    <location>
        <begin position="56"/>
        <end position="68"/>
    </location>
</feature>
<evidence type="ECO:0000259" key="6">
    <source>
        <dbReference type="Pfam" id="PF16159"/>
    </source>
</evidence>
<accession>A0AAV2QTD3</accession>
<keyword evidence="8" id="KW-1185">Reference proteome</keyword>
<feature type="compositionally biased region" description="Basic residues" evidence="5">
    <location>
        <begin position="29"/>
        <end position="45"/>
    </location>
</feature>
<keyword evidence="3" id="KW-0804">Transcription</keyword>
<sequence>MADDQNNSQAGDPSVAAAASVPADGTGKGRNRSSSRKGKGQKNKRQPAEGRGHNRPGSTAQARVQMQVVSKLERQLAKERETLQAMLEHLSKQQSSPDPQRTPSPEHLVDHTTHTQSTDNYEANVSAVDGSPVHCSTVPAVNGSSSSSLDEGSSLPACPLTCSTLPVTQNHDIPVPEVLDEHLLSLLAASSSSSDMPQLTDILLQQITDGLENLKAFPMHSPDNTMQSDSLTATAMPGTNSLLTEDYTQLPGISEEQLQAAWHQLLELKQMPGSCTYKADVAAVNTVKK</sequence>
<dbReference type="Gene3D" id="1.20.5.340">
    <property type="match status" value="1"/>
</dbReference>
<dbReference type="AlphaFoldDB" id="A0AAV2QTD3"/>
<dbReference type="InterPro" id="IPR032354">
    <property type="entry name" value="FOXP-CC"/>
</dbReference>
<feature type="compositionally biased region" description="Low complexity" evidence="5">
    <location>
        <begin position="10"/>
        <end position="25"/>
    </location>
</feature>
<comment type="subcellular location">
    <subcellularLocation>
        <location evidence="1">Nucleus</location>
    </subcellularLocation>
</comment>
<organism evidence="7 8">
    <name type="scientific">Meganyctiphanes norvegica</name>
    <name type="common">Northern krill</name>
    <name type="synonym">Thysanopoda norvegica</name>
    <dbReference type="NCBI Taxonomy" id="48144"/>
    <lineage>
        <taxon>Eukaryota</taxon>
        <taxon>Metazoa</taxon>
        <taxon>Ecdysozoa</taxon>
        <taxon>Arthropoda</taxon>
        <taxon>Crustacea</taxon>
        <taxon>Multicrustacea</taxon>
        <taxon>Malacostraca</taxon>
        <taxon>Eumalacostraca</taxon>
        <taxon>Eucarida</taxon>
        <taxon>Euphausiacea</taxon>
        <taxon>Euphausiidae</taxon>
        <taxon>Meganyctiphanes</taxon>
    </lineage>
</organism>
<evidence type="ECO:0000256" key="5">
    <source>
        <dbReference type="SAM" id="MobiDB-lite"/>
    </source>
</evidence>
<feature type="compositionally biased region" description="Polar residues" evidence="5">
    <location>
        <begin position="92"/>
        <end position="103"/>
    </location>
</feature>
<protein>
    <recommendedName>
        <fullName evidence="6">FOXP coiled-coil domain-containing protein</fullName>
    </recommendedName>
</protein>
<evidence type="ECO:0000256" key="4">
    <source>
        <dbReference type="ARBA" id="ARBA00023242"/>
    </source>
</evidence>
<keyword evidence="2" id="KW-0805">Transcription regulation</keyword>
<feature type="domain" description="FOXP coiled-coil" evidence="6">
    <location>
        <begin position="58"/>
        <end position="91"/>
    </location>
</feature>
<dbReference type="GO" id="GO:0005634">
    <property type="term" value="C:nucleus"/>
    <property type="evidence" value="ECO:0007669"/>
    <property type="project" value="UniProtKB-SubCell"/>
</dbReference>
<proteinExistence type="predicted"/>
<dbReference type="EMBL" id="CAXKWB010011028">
    <property type="protein sequence ID" value="CAL4099796.1"/>
    <property type="molecule type" value="Genomic_DNA"/>
</dbReference>
<dbReference type="GO" id="GO:0000981">
    <property type="term" value="F:DNA-binding transcription factor activity, RNA polymerase II-specific"/>
    <property type="evidence" value="ECO:0007669"/>
    <property type="project" value="TreeGrafter"/>
</dbReference>
<evidence type="ECO:0000256" key="3">
    <source>
        <dbReference type="ARBA" id="ARBA00023163"/>
    </source>
</evidence>
<evidence type="ECO:0000313" key="7">
    <source>
        <dbReference type="EMBL" id="CAL4099796.1"/>
    </source>
</evidence>
<keyword evidence="4" id="KW-0539">Nucleus</keyword>
<evidence type="ECO:0000256" key="1">
    <source>
        <dbReference type="ARBA" id="ARBA00004123"/>
    </source>
</evidence>
<dbReference type="InterPro" id="IPR050998">
    <property type="entry name" value="FOXP"/>
</dbReference>
<dbReference type="Proteomes" id="UP001497623">
    <property type="component" value="Unassembled WGS sequence"/>
</dbReference>
<gene>
    <name evidence="7" type="ORF">MNOR_LOCUS16632</name>
</gene>
<dbReference type="Pfam" id="PF16159">
    <property type="entry name" value="FOXP-CC"/>
    <property type="match status" value="1"/>
</dbReference>
<reference evidence="7 8" key="1">
    <citation type="submission" date="2024-05" db="EMBL/GenBank/DDBJ databases">
        <authorList>
            <person name="Wallberg A."/>
        </authorList>
    </citation>
    <scope>NUCLEOTIDE SEQUENCE [LARGE SCALE GENOMIC DNA]</scope>
</reference>
<evidence type="ECO:0000256" key="2">
    <source>
        <dbReference type="ARBA" id="ARBA00023015"/>
    </source>
</evidence>
<feature type="compositionally biased region" description="Basic and acidic residues" evidence="5">
    <location>
        <begin position="71"/>
        <end position="82"/>
    </location>
</feature>
<comment type="caution">
    <text evidence="7">The sequence shown here is derived from an EMBL/GenBank/DDBJ whole genome shotgun (WGS) entry which is preliminary data.</text>
</comment>
<dbReference type="PANTHER" id="PTHR45796:SF4">
    <property type="entry name" value="FORKHEAD BOX P, ISOFORM C"/>
    <property type="match status" value="1"/>
</dbReference>